<keyword evidence="1" id="KW-0547">Nucleotide-binding</keyword>
<dbReference type="PANTHER" id="PTHR23077:SF117">
    <property type="entry name" value="AAA+ ATPASE DOMAIN-CONTAINING PROTEIN"/>
    <property type="match status" value="1"/>
</dbReference>
<dbReference type="InterPro" id="IPR013989">
    <property type="entry name" value="Dev_and_cell_death_domain"/>
</dbReference>
<dbReference type="RefSeq" id="WP_072263495.1">
    <property type="nucleotide sequence ID" value="NZ_CZVV01000005.1"/>
</dbReference>
<name>A0A916LI51_KRYT1</name>
<dbReference type="InterPro" id="IPR003960">
    <property type="entry name" value="ATPase_AAA_CS"/>
</dbReference>
<accession>A0A916LI51</accession>
<gene>
    <name evidence="3" type="ORF">JGI25_00157</name>
</gene>
<dbReference type="SMART" id="SM00382">
    <property type="entry name" value="AAA"/>
    <property type="match status" value="1"/>
</dbReference>
<dbReference type="AlphaFoldDB" id="A0A916LI51"/>
<dbReference type="InterPro" id="IPR003959">
    <property type="entry name" value="ATPase_AAA_core"/>
</dbReference>
<dbReference type="InterPro" id="IPR003593">
    <property type="entry name" value="AAA+_ATPase"/>
</dbReference>
<sequence>MINSNFKSTENINIPPCFFMLCTNKTEKECLDRGLFGDKRHRLESLKPIKIGNIGFLLNISKDELIGIFVAESEAELNIVPDAWGGEFPAQVKVKLINNKEIRISNASNKLGKFLKLNKITKGNFEYKIPLFNTYGPEITSKVLEIFQIKIDELKLSQYQPDIDILSSKSDYDLDDIAGLEEIKDFIYKRIVAPFENEELAYNLKLKVGGGIFLFGPPGTGKTLTAMAIAKKIEAKFIEISPSIILGYPGEAEKKIEDIFHALRKEPRAVLFLDEAEWILAKREEQTSSVMQRIIPLLLAQLSRIFRERSNPIIVIAATNKPEAIDSAFLRPGRFDKIFYVGLPDVEARKQIIKFQLKDRVNNLTEEDIDEITNKLDGYSGADIEYIINEAAFLAFLRNDEKGISKEDIMEAIKQTSRSVSPEEVERIENWARSRGLKISSKT</sequence>
<dbReference type="GO" id="GO:0016887">
    <property type="term" value="F:ATP hydrolysis activity"/>
    <property type="evidence" value="ECO:0007669"/>
    <property type="project" value="InterPro"/>
</dbReference>
<dbReference type="InterPro" id="IPR050168">
    <property type="entry name" value="AAA_ATPase_domain"/>
</dbReference>
<dbReference type="GO" id="GO:0005524">
    <property type="term" value="F:ATP binding"/>
    <property type="evidence" value="ECO:0007669"/>
    <property type="project" value="UniProtKB-KW"/>
</dbReference>
<keyword evidence="1" id="KW-0067">ATP-binding</keyword>
<feature type="domain" description="DCD" evidence="2">
    <location>
        <begin position="13"/>
        <end position="141"/>
    </location>
</feature>
<dbReference type="EMBL" id="CZVV01000005">
    <property type="protein sequence ID" value="CUS96757.1"/>
    <property type="molecule type" value="Genomic_DNA"/>
</dbReference>
<dbReference type="InterPro" id="IPR041569">
    <property type="entry name" value="AAA_lid_3"/>
</dbReference>
<dbReference type="Pfam" id="PF10539">
    <property type="entry name" value="Dev_Cell_Death"/>
    <property type="match status" value="1"/>
</dbReference>
<dbReference type="Gene3D" id="3.40.50.300">
    <property type="entry name" value="P-loop containing nucleotide triphosphate hydrolases"/>
    <property type="match status" value="1"/>
</dbReference>
<reference evidence="3 4" key="1">
    <citation type="submission" date="2015-11" db="EMBL/GenBank/DDBJ databases">
        <authorList>
            <person name="Varghese N."/>
        </authorList>
    </citation>
    <scope>NUCLEOTIDE SEQUENCE [LARGE SCALE GENOMIC DNA]</scope>
    <source>
        <strain evidence="3 4">JGI-25</strain>
    </source>
</reference>
<evidence type="ECO:0000259" key="2">
    <source>
        <dbReference type="PROSITE" id="PS51222"/>
    </source>
</evidence>
<dbReference type="InterPro" id="IPR027417">
    <property type="entry name" value="P-loop_NTPase"/>
</dbReference>
<dbReference type="Proteomes" id="UP000243105">
    <property type="component" value="Unassembled WGS sequence"/>
</dbReference>
<proteinExistence type="inferred from homology"/>
<evidence type="ECO:0000313" key="3">
    <source>
        <dbReference type="EMBL" id="CUS96757.1"/>
    </source>
</evidence>
<organism evidence="3 4">
    <name type="scientific">Kryptobacter tengchongensis</name>
    <dbReference type="NCBI Taxonomy" id="1643429"/>
    <lineage>
        <taxon>Bacteria</taxon>
        <taxon>Pseudomonadati</taxon>
        <taxon>Candidatus Kryptoniota</taxon>
        <taxon>Candidatus Kryptobacter</taxon>
    </lineage>
</organism>
<dbReference type="Pfam" id="PF17862">
    <property type="entry name" value="AAA_lid_3"/>
    <property type="match status" value="1"/>
</dbReference>
<comment type="caution">
    <text evidence="3">The sequence shown here is derived from an EMBL/GenBank/DDBJ whole genome shotgun (WGS) entry which is preliminary data.</text>
</comment>
<dbReference type="PANTHER" id="PTHR23077">
    <property type="entry name" value="AAA-FAMILY ATPASE"/>
    <property type="match status" value="1"/>
</dbReference>
<dbReference type="PROSITE" id="PS00674">
    <property type="entry name" value="AAA"/>
    <property type="match status" value="1"/>
</dbReference>
<dbReference type="PROSITE" id="PS51222">
    <property type="entry name" value="DCD"/>
    <property type="match status" value="1"/>
</dbReference>
<dbReference type="Gene3D" id="1.10.8.60">
    <property type="match status" value="1"/>
</dbReference>
<comment type="similarity">
    <text evidence="1">Belongs to the AAA ATPase family.</text>
</comment>
<dbReference type="SUPFAM" id="SSF52540">
    <property type="entry name" value="P-loop containing nucleoside triphosphate hydrolases"/>
    <property type="match status" value="1"/>
</dbReference>
<dbReference type="SMART" id="SM00767">
    <property type="entry name" value="DCD"/>
    <property type="match status" value="1"/>
</dbReference>
<protein>
    <submittedName>
        <fullName evidence="3">Development and cell death domain-containing protein</fullName>
    </submittedName>
</protein>
<evidence type="ECO:0000313" key="4">
    <source>
        <dbReference type="Proteomes" id="UP000243105"/>
    </source>
</evidence>
<dbReference type="Pfam" id="PF00004">
    <property type="entry name" value="AAA"/>
    <property type="match status" value="1"/>
</dbReference>
<evidence type="ECO:0000256" key="1">
    <source>
        <dbReference type="RuleBase" id="RU003651"/>
    </source>
</evidence>